<proteinExistence type="predicted"/>
<dbReference type="RefSeq" id="XP_002493458.1">
    <property type="nucleotide sequence ID" value="XM_002493413.1"/>
</dbReference>
<dbReference type="Gene3D" id="1.10.287.110">
    <property type="entry name" value="DnaJ domain"/>
    <property type="match status" value="1"/>
</dbReference>
<dbReference type="FunCoup" id="C4R6Q4">
    <property type="interactions" value="19"/>
</dbReference>
<dbReference type="PROSITE" id="PS00636">
    <property type="entry name" value="DNAJ_1"/>
    <property type="match status" value="1"/>
</dbReference>
<dbReference type="HOGENOM" id="CLU_888802_0_0_1"/>
<organism evidence="3 4">
    <name type="scientific">Komagataella phaffii (strain GS115 / ATCC 20864)</name>
    <name type="common">Yeast</name>
    <name type="synonym">Pichia pastoris</name>
    <dbReference type="NCBI Taxonomy" id="644223"/>
    <lineage>
        <taxon>Eukaryota</taxon>
        <taxon>Fungi</taxon>
        <taxon>Dikarya</taxon>
        <taxon>Ascomycota</taxon>
        <taxon>Saccharomycotina</taxon>
        <taxon>Pichiomycetes</taxon>
        <taxon>Pichiales</taxon>
        <taxon>Pichiaceae</taxon>
        <taxon>Komagataella</taxon>
    </lineage>
</organism>
<dbReference type="InParanoid" id="C4R6Q4"/>
<dbReference type="InterPro" id="IPR018253">
    <property type="entry name" value="DnaJ_domain_CS"/>
</dbReference>
<evidence type="ECO:0000313" key="3">
    <source>
        <dbReference type="EMBL" id="CAY71279.1"/>
    </source>
</evidence>
<feature type="domain" description="J" evidence="2">
    <location>
        <begin position="51"/>
        <end position="133"/>
    </location>
</feature>
<dbReference type="OrthoDB" id="445556at2759"/>
<dbReference type="SMART" id="SM00271">
    <property type="entry name" value="DnaJ"/>
    <property type="match status" value="1"/>
</dbReference>
<dbReference type="STRING" id="644223.C4R6Q4"/>
<dbReference type="AlphaFoldDB" id="C4R6Q4"/>
<feature type="region of interest" description="Disordered" evidence="1">
    <location>
        <begin position="133"/>
        <end position="155"/>
    </location>
</feature>
<dbReference type="KEGG" id="ppa:PAS_chr4_0051"/>
<dbReference type="PRINTS" id="PR00625">
    <property type="entry name" value="JDOMAIN"/>
</dbReference>
<sequence>MSKANPLSFLSYLPSYTPPMISFVRRYSNLSDRIITNESHIKALLTWNPDTPYSSLQLPNGAIAKDVKQRYHQLAKIYHPDLHTNTTQVTFTDTHGHRVCISRKELEERFRRISAAYQMLRDTKARREYDISGRGWVTPHGPGRSRHSTQASTNRFGGAGVSDHEFFYAGTWEDFARMRAQQDPGVARREREELNRIFLTGALSMAAAVSILWLAWSVGGLDEIEAQTTEVHEKCLSDLERCYTNYGFEQNKVTRINRFLWLRKLNELIMGNINPMHIQPVALSTDRLMDYNTDFVAATSQSGASTSAEDSRR</sequence>
<evidence type="ECO:0000256" key="1">
    <source>
        <dbReference type="SAM" id="MobiDB-lite"/>
    </source>
</evidence>
<gene>
    <name evidence="3" type="ordered locus">PAS_chr4_0051</name>
</gene>
<dbReference type="SUPFAM" id="SSF46565">
    <property type="entry name" value="Chaperone J-domain"/>
    <property type="match status" value="1"/>
</dbReference>
<protein>
    <submittedName>
        <fullName evidence="3">Probable Hsp40p co-chaperone, has a DnaJ-like domain</fullName>
    </submittedName>
</protein>
<keyword evidence="4" id="KW-1185">Reference proteome</keyword>
<dbReference type="InterPro" id="IPR050817">
    <property type="entry name" value="DjlA_DnaK_co-chaperone"/>
</dbReference>
<dbReference type="Pfam" id="PF00226">
    <property type="entry name" value="DnaJ"/>
    <property type="match status" value="1"/>
</dbReference>
<accession>C4R6Q4</accession>
<dbReference type="EMBL" id="FN392322">
    <property type="protein sequence ID" value="CAY71279.1"/>
    <property type="molecule type" value="Genomic_DNA"/>
</dbReference>
<dbReference type="PANTHER" id="PTHR24074">
    <property type="entry name" value="CO-CHAPERONE PROTEIN DJLA"/>
    <property type="match status" value="1"/>
</dbReference>
<dbReference type="GeneID" id="8201142"/>
<dbReference type="SMR" id="C4R6Q4"/>
<reference evidence="3 4" key="1">
    <citation type="journal article" date="2009" name="Nat. Biotechnol.">
        <title>Genome sequence of the recombinant protein production host Pichia pastoris.</title>
        <authorList>
            <person name="De Schutter K."/>
            <person name="Lin Y.C."/>
            <person name="Tiels P."/>
            <person name="Van Hecke A."/>
            <person name="Glinka S."/>
            <person name="Weber-Lehmann J."/>
            <person name="Rouze P."/>
            <person name="Van de Peer Y."/>
            <person name="Callewaert N."/>
        </authorList>
    </citation>
    <scope>NUCLEOTIDE SEQUENCE [LARGE SCALE GENOMIC DNA]</scope>
    <source>
        <strain evidence="4">GS115 / ATCC 20864</strain>
    </source>
</reference>
<evidence type="ECO:0000259" key="2">
    <source>
        <dbReference type="PROSITE" id="PS50076"/>
    </source>
</evidence>
<dbReference type="Proteomes" id="UP000000314">
    <property type="component" value="Chromosome 4"/>
</dbReference>
<dbReference type="InterPro" id="IPR036869">
    <property type="entry name" value="J_dom_sf"/>
</dbReference>
<dbReference type="CDD" id="cd06257">
    <property type="entry name" value="DnaJ"/>
    <property type="match status" value="1"/>
</dbReference>
<name>C4R6Q4_KOMPG</name>
<dbReference type="PROSITE" id="PS50076">
    <property type="entry name" value="DNAJ_2"/>
    <property type="match status" value="1"/>
</dbReference>
<evidence type="ECO:0000313" key="4">
    <source>
        <dbReference type="Proteomes" id="UP000000314"/>
    </source>
</evidence>
<dbReference type="InterPro" id="IPR001623">
    <property type="entry name" value="DnaJ_domain"/>
</dbReference>